<sequence>MFIYKKYFIVTAVLFLAGALGYIASAQTPSPDTIAIRIIPNPEHYSARRWYKVKKFTGSPQSLTVDGYEAVRDGRTVYVNVANVAGATLYTNIYLISYNQAAENATVDIFGNMLLNWKFNTNYTVVGVCRGHTAINCFTDGECPANDVCDSTKARVTRDTIRLSDIVEIKFIAAERRKNGHYPVLGAGSYLPHRTISVWPSWQDTLGAELQTNLPVDPINRLGDCGAARFDPVTCWDEDNKEFASNLPDLPNNSFSYIYSTDADGVNIEVCAVMEAGLAIGGAGVCALASVCTDLDGDGFCRPVCGTCLMDCDDSDPSVHGPSGAEICSGGLDEDCDGLADCNDPNCAGNPLCLTGPICGGNGCESALGETCATCPADCGACPPPTCGNSVCDPSECPGGTNPCPADCRCGNGNTECGEDCDDGCNQGTPGVCEIVDNMDGCSMNCLNAPYCQDSDGDGYGAAPYSGTANGCSYNGDDCDDIISACGADCRPDNPTNVTGWVCGADGCEFCDEYDNDCDGNYNEDFTAENCAFVCLNPPPIGTGNASYNYLALRVGDLRCCGDDANEGGPYQSPETNCTDGRDNDCNGVADNLAPPLGPDPNCASSCFNVTNVGESFWYVWDQDPDCDQCDHDGDDDGNQGVSALSLDWITDYPGMADRCDPGCLSAGALVTAPVRIDDFQMVESRCDDLIDNDCDGLSDCADSDCATIPPCLPDCSGTPINTCMPGGAPAYCNSTGAVVESCGAPGNCGCTGSWVCGPLNTFCCDNICNGTCSPAGCTAPFDPDCGAGGCCGDGTCDPGESGICTADCPCVTSGLCDNNCPFNCSVADDPDCGGTGCCGDGTCDAGETYLSCAGDCPCDNACNNVCSDPSCPVTEDPDCGCSLTANTCCPAACVYTTDSDCPNCCDMTFTFPCTFCGVSGPMPPSPPAIPQG</sequence>
<dbReference type="InterPro" id="IPR001368">
    <property type="entry name" value="TNFR/NGFR_Cys_rich_reg"/>
</dbReference>
<feature type="chain" id="PRO_5009521219" description="TNFR-Cys domain-containing protein" evidence="1">
    <location>
        <begin position="27"/>
        <end position="933"/>
    </location>
</feature>
<comment type="caution">
    <text evidence="3">The sequence shown here is derived from an EMBL/GenBank/DDBJ whole genome shotgun (WGS) entry which is preliminary data.</text>
</comment>
<protein>
    <recommendedName>
        <fullName evidence="2">TNFR-Cys domain-containing protein</fullName>
    </recommendedName>
</protein>
<name>A0A1F5SHP8_9BACT</name>
<dbReference type="AlphaFoldDB" id="A0A1F5SHP8"/>
<evidence type="ECO:0000259" key="2">
    <source>
        <dbReference type="PROSITE" id="PS00652"/>
    </source>
</evidence>
<feature type="signal peptide" evidence="1">
    <location>
        <begin position="1"/>
        <end position="26"/>
    </location>
</feature>
<dbReference type="PROSITE" id="PS00652">
    <property type="entry name" value="TNFR_NGFR_1"/>
    <property type="match status" value="1"/>
</dbReference>
<keyword evidence="1" id="KW-0732">Signal</keyword>
<gene>
    <name evidence="3" type="ORF">A2227_02955</name>
</gene>
<organism evidence="3 4">
    <name type="scientific">Candidatus Falkowbacteria bacterium RIFOXYA2_FULL_47_19</name>
    <dbReference type="NCBI Taxonomy" id="1797994"/>
    <lineage>
        <taxon>Bacteria</taxon>
        <taxon>Candidatus Falkowiibacteriota</taxon>
    </lineage>
</organism>
<evidence type="ECO:0000256" key="1">
    <source>
        <dbReference type="SAM" id="SignalP"/>
    </source>
</evidence>
<feature type="domain" description="TNFR-Cys" evidence="2">
    <location>
        <begin position="844"/>
        <end position="882"/>
    </location>
</feature>
<reference evidence="3 4" key="1">
    <citation type="journal article" date="2016" name="Nat. Commun.">
        <title>Thousands of microbial genomes shed light on interconnected biogeochemical processes in an aquifer system.</title>
        <authorList>
            <person name="Anantharaman K."/>
            <person name="Brown C.T."/>
            <person name="Hug L.A."/>
            <person name="Sharon I."/>
            <person name="Castelle C.J."/>
            <person name="Probst A.J."/>
            <person name="Thomas B.C."/>
            <person name="Singh A."/>
            <person name="Wilkins M.J."/>
            <person name="Karaoz U."/>
            <person name="Brodie E.L."/>
            <person name="Williams K.H."/>
            <person name="Hubbard S.S."/>
            <person name="Banfield J.F."/>
        </authorList>
    </citation>
    <scope>NUCLEOTIDE SEQUENCE [LARGE SCALE GENOMIC DNA]</scope>
</reference>
<evidence type="ECO:0000313" key="3">
    <source>
        <dbReference type="EMBL" id="OGF26152.1"/>
    </source>
</evidence>
<evidence type="ECO:0000313" key="4">
    <source>
        <dbReference type="Proteomes" id="UP000178367"/>
    </source>
</evidence>
<proteinExistence type="predicted"/>
<dbReference type="EMBL" id="MFGB01000017">
    <property type="protein sequence ID" value="OGF26152.1"/>
    <property type="molecule type" value="Genomic_DNA"/>
</dbReference>
<dbReference type="Proteomes" id="UP000178367">
    <property type="component" value="Unassembled WGS sequence"/>
</dbReference>
<accession>A0A1F5SHP8</accession>
<dbReference type="STRING" id="1797994.A2227_02955"/>